<dbReference type="InterPro" id="IPR023996">
    <property type="entry name" value="TonB-dep_OMP_SusC/RagA"/>
</dbReference>
<evidence type="ECO:0000313" key="10">
    <source>
        <dbReference type="EMBL" id="MBD1423388.1"/>
    </source>
</evidence>
<feature type="signal peptide" evidence="8">
    <location>
        <begin position="1"/>
        <end position="21"/>
    </location>
</feature>
<reference evidence="10 11" key="1">
    <citation type="submission" date="2020-08" db="EMBL/GenBank/DDBJ databases">
        <title>Sphingobacterium sp. DN00404 isolated from aquaculture water.</title>
        <authorList>
            <person name="Zhang M."/>
        </authorList>
    </citation>
    <scope>NUCLEOTIDE SEQUENCE [LARGE SCALE GENOMIC DNA]</scope>
    <source>
        <strain evidence="10 11">KCTC 42746</strain>
    </source>
</reference>
<comment type="caution">
    <text evidence="10">The sequence shown here is derived from an EMBL/GenBank/DDBJ whole genome shotgun (WGS) entry which is preliminary data.</text>
</comment>
<dbReference type="Gene3D" id="2.170.130.10">
    <property type="entry name" value="TonB-dependent receptor, plug domain"/>
    <property type="match status" value="1"/>
</dbReference>
<dbReference type="Gene3D" id="2.40.170.20">
    <property type="entry name" value="TonB-dependent receptor, beta-barrel domain"/>
    <property type="match status" value="1"/>
</dbReference>
<gene>
    <name evidence="10" type="ORF">H8B21_17625</name>
</gene>
<name>A0ABR7XWJ0_9SPHI</name>
<keyword evidence="2 7" id="KW-0813">Transport</keyword>
<evidence type="ECO:0000313" key="11">
    <source>
        <dbReference type="Proteomes" id="UP000651112"/>
    </source>
</evidence>
<dbReference type="InterPro" id="IPR037066">
    <property type="entry name" value="Plug_dom_sf"/>
</dbReference>
<dbReference type="EMBL" id="JACNYL010000004">
    <property type="protein sequence ID" value="MBD1423388.1"/>
    <property type="molecule type" value="Genomic_DNA"/>
</dbReference>
<evidence type="ECO:0000256" key="7">
    <source>
        <dbReference type="PROSITE-ProRule" id="PRU01360"/>
    </source>
</evidence>
<keyword evidence="11" id="KW-1185">Reference proteome</keyword>
<dbReference type="SUPFAM" id="SSF49464">
    <property type="entry name" value="Carboxypeptidase regulatory domain-like"/>
    <property type="match status" value="1"/>
</dbReference>
<evidence type="ECO:0000256" key="4">
    <source>
        <dbReference type="ARBA" id="ARBA00022692"/>
    </source>
</evidence>
<evidence type="ECO:0000256" key="6">
    <source>
        <dbReference type="ARBA" id="ARBA00023237"/>
    </source>
</evidence>
<dbReference type="SUPFAM" id="SSF56935">
    <property type="entry name" value="Porins"/>
    <property type="match status" value="1"/>
</dbReference>
<accession>A0ABR7XWJ0</accession>
<dbReference type="InterPro" id="IPR012910">
    <property type="entry name" value="Plug_dom"/>
</dbReference>
<feature type="domain" description="TonB-dependent receptor plug" evidence="9">
    <location>
        <begin position="115"/>
        <end position="220"/>
    </location>
</feature>
<comment type="similarity">
    <text evidence="7">Belongs to the TonB-dependent receptor family.</text>
</comment>
<sequence length="997" mass="111265">MLKHRFFLSLLAIMCSIAAWAQQEVRGVVSSNQDPLPGVNIKIEGSNVSTVTDENGRYGISVPSSQAVLVFSSVGYVSQQIVVGQRRNIDITLEEDMSAIDEVVVVGYGTQKRINLTGAVSSIDGEELAKRPVHRASMALQGMAPGVAVTQSSGRPGGDGGTIRVRGIGTFSDAGASPLVLIDGVESSIDGVDPNDIQNISVLKDAASAAIYGSRAANGVILVTTKTGGGEQLQMNYNGYVGRQVFTELPEFVDGYTYMTKLNEAFANVNRTPIYSDEFLEDYLRYKDIDPDWYPDTDWQKEAYTGSGMTQHHHVGVSGGKLVNFMGSIAYQDQQGVIPNHRQQRYSFRLNAKANVKDNLQTTFLVSGRLSPTERSARDIYTEVNRISPVQPARLTDGRWGVGSNGNNPIAHLAEGGINQYDYDQLRATFQINYQPFKGADLEAFFTPEYSGNHRRHFNKAIETFVPGMETPAYTVPVKSLFIRSNARTWENTARLIGRYNKQLNDHSFSGLVGYEQIGYRTEDFSARREGYQLPDYQELDAGPIENWQNSGTRSEWSLRSWFGRINYDYKGRYLLEANIRVDGSSRFPDRNKYGTFPSFSAGWRIADEDFMAPTSSWLSDLKLRASWGRLGNQQIGNYPFSAVMALGSSYIFGNSPVQGANQQEMANLGISWETTETTNLGLDMAVFNNRLSASFDYYVKNTTGILMRLPVPAIIGLTEPYQNAGVVRNKGWDLTLRYRSAPKDFRYDIGLNVSDVQNEVVDLRGTGPIISGFRVIEEGMPINTLFGYNALGLFRDQQQVDEYPRQSFTNYGPGDIIYEDVNGDGVVNTEDRVAIGNEIPRYIFGLNLNAQYKGFDFSALIQGVGERNSIFTGDAIWAMYNNGKMQKWHLDHWTPENLDAAYPRLISESTHNNFMNSSWWVYSGAYARLKNVQIGYTFPERWVGNGTIKKLRVYTTGDNIFTLHKMPKGWDPETRSGDANIYPISSTFLFGVNLTF</sequence>
<dbReference type="NCBIfam" id="TIGR04057">
    <property type="entry name" value="SusC_RagA_signa"/>
    <property type="match status" value="1"/>
</dbReference>
<keyword evidence="6 7" id="KW-0998">Cell outer membrane</keyword>
<evidence type="ECO:0000256" key="2">
    <source>
        <dbReference type="ARBA" id="ARBA00022448"/>
    </source>
</evidence>
<dbReference type="PROSITE" id="PS52016">
    <property type="entry name" value="TONB_DEPENDENT_REC_3"/>
    <property type="match status" value="1"/>
</dbReference>
<evidence type="ECO:0000256" key="8">
    <source>
        <dbReference type="SAM" id="SignalP"/>
    </source>
</evidence>
<keyword evidence="5 7" id="KW-0472">Membrane</keyword>
<evidence type="ECO:0000256" key="1">
    <source>
        <dbReference type="ARBA" id="ARBA00004571"/>
    </source>
</evidence>
<proteinExistence type="inferred from homology"/>
<dbReference type="NCBIfam" id="TIGR04056">
    <property type="entry name" value="OMP_RagA_SusC"/>
    <property type="match status" value="1"/>
</dbReference>
<evidence type="ECO:0000259" key="9">
    <source>
        <dbReference type="Pfam" id="PF07715"/>
    </source>
</evidence>
<keyword evidence="8" id="KW-0732">Signal</keyword>
<feature type="chain" id="PRO_5045243099" evidence="8">
    <location>
        <begin position="22"/>
        <end position="997"/>
    </location>
</feature>
<dbReference type="InterPro" id="IPR008969">
    <property type="entry name" value="CarboxyPept-like_regulatory"/>
</dbReference>
<organism evidence="10 11">
    <name type="scientific">Sphingobacterium chuzhouense</name>
    <dbReference type="NCBI Taxonomy" id="1742264"/>
    <lineage>
        <taxon>Bacteria</taxon>
        <taxon>Pseudomonadati</taxon>
        <taxon>Bacteroidota</taxon>
        <taxon>Sphingobacteriia</taxon>
        <taxon>Sphingobacteriales</taxon>
        <taxon>Sphingobacteriaceae</taxon>
        <taxon>Sphingobacterium</taxon>
    </lineage>
</organism>
<dbReference type="Pfam" id="PF13715">
    <property type="entry name" value="CarbopepD_reg_2"/>
    <property type="match status" value="1"/>
</dbReference>
<dbReference type="InterPro" id="IPR023997">
    <property type="entry name" value="TonB-dep_OMP_SusC/RagA_CS"/>
</dbReference>
<protein>
    <submittedName>
        <fullName evidence="10">TonB-dependent receptor</fullName>
    </submittedName>
</protein>
<comment type="subcellular location">
    <subcellularLocation>
        <location evidence="1 7">Cell outer membrane</location>
        <topology evidence="1 7">Multi-pass membrane protein</topology>
    </subcellularLocation>
</comment>
<evidence type="ECO:0000256" key="5">
    <source>
        <dbReference type="ARBA" id="ARBA00023136"/>
    </source>
</evidence>
<dbReference type="InterPro" id="IPR039426">
    <property type="entry name" value="TonB-dep_rcpt-like"/>
</dbReference>
<dbReference type="Gene3D" id="2.60.40.1120">
    <property type="entry name" value="Carboxypeptidase-like, regulatory domain"/>
    <property type="match status" value="1"/>
</dbReference>
<keyword evidence="3 7" id="KW-1134">Transmembrane beta strand</keyword>
<dbReference type="Pfam" id="PF07715">
    <property type="entry name" value="Plug"/>
    <property type="match status" value="1"/>
</dbReference>
<keyword evidence="10" id="KW-0675">Receptor</keyword>
<evidence type="ECO:0000256" key="3">
    <source>
        <dbReference type="ARBA" id="ARBA00022452"/>
    </source>
</evidence>
<keyword evidence="4 7" id="KW-0812">Transmembrane</keyword>
<dbReference type="InterPro" id="IPR036942">
    <property type="entry name" value="Beta-barrel_TonB_sf"/>
</dbReference>
<dbReference type="Proteomes" id="UP000651112">
    <property type="component" value="Unassembled WGS sequence"/>
</dbReference>
<dbReference type="RefSeq" id="WP_190315163.1">
    <property type="nucleotide sequence ID" value="NZ_JACNYL010000004.1"/>
</dbReference>